<dbReference type="Proteomes" id="UP000191672">
    <property type="component" value="Unassembled WGS sequence"/>
</dbReference>
<dbReference type="CDD" id="cd11041">
    <property type="entry name" value="CYP503A1-like"/>
    <property type="match status" value="1"/>
</dbReference>
<evidence type="ECO:0000256" key="2">
    <source>
        <dbReference type="ARBA" id="ARBA00010617"/>
    </source>
</evidence>
<accession>A0A1V6PQR6</accession>
<keyword evidence="7 9" id="KW-0503">Monooxygenase</keyword>
<keyword evidence="12" id="KW-1185">Reference proteome</keyword>
<organism evidence="11 12">
    <name type="scientific">Penicillium antarcticum</name>
    <dbReference type="NCBI Taxonomy" id="416450"/>
    <lineage>
        <taxon>Eukaryota</taxon>
        <taxon>Fungi</taxon>
        <taxon>Dikarya</taxon>
        <taxon>Ascomycota</taxon>
        <taxon>Pezizomycotina</taxon>
        <taxon>Eurotiomycetes</taxon>
        <taxon>Eurotiomycetidae</taxon>
        <taxon>Eurotiales</taxon>
        <taxon>Aspergillaceae</taxon>
        <taxon>Penicillium</taxon>
    </lineage>
</organism>
<dbReference type="GO" id="GO:0020037">
    <property type="term" value="F:heme binding"/>
    <property type="evidence" value="ECO:0007669"/>
    <property type="project" value="InterPro"/>
</dbReference>
<keyword evidence="3 8" id="KW-0349">Heme</keyword>
<dbReference type="EMBL" id="MDYN01000055">
    <property type="protein sequence ID" value="OQD79293.1"/>
    <property type="molecule type" value="Genomic_DNA"/>
</dbReference>
<proteinExistence type="inferred from homology"/>
<keyword evidence="4 8" id="KW-0479">Metal-binding</keyword>
<evidence type="ECO:0000256" key="9">
    <source>
        <dbReference type="RuleBase" id="RU000461"/>
    </source>
</evidence>
<dbReference type="PROSITE" id="PS00086">
    <property type="entry name" value="CYTOCHROME_P450"/>
    <property type="match status" value="1"/>
</dbReference>
<dbReference type="STRING" id="416450.A0A1V6PQR6"/>
<evidence type="ECO:0000256" key="10">
    <source>
        <dbReference type="SAM" id="Phobius"/>
    </source>
</evidence>
<evidence type="ECO:0000256" key="3">
    <source>
        <dbReference type="ARBA" id="ARBA00022617"/>
    </source>
</evidence>
<evidence type="ECO:0000256" key="4">
    <source>
        <dbReference type="ARBA" id="ARBA00022723"/>
    </source>
</evidence>
<evidence type="ECO:0000313" key="11">
    <source>
        <dbReference type="EMBL" id="OQD79293.1"/>
    </source>
</evidence>
<keyword evidence="10" id="KW-1133">Transmembrane helix</keyword>
<keyword evidence="10" id="KW-0472">Membrane</keyword>
<dbReference type="InterPro" id="IPR036396">
    <property type="entry name" value="Cyt_P450_sf"/>
</dbReference>
<dbReference type="GO" id="GO:0016705">
    <property type="term" value="F:oxidoreductase activity, acting on paired donors, with incorporation or reduction of molecular oxygen"/>
    <property type="evidence" value="ECO:0007669"/>
    <property type="project" value="InterPro"/>
</dbReference>
<evidence type="ECO:0000313" key="12">
    <source>
        <dbReference type="Proteomes" id="UP000191672"/>
    </source>
</evidence>
<dbReference type="GO" id="GO:0043386">
    <property type="term" value="P:mycotoxin biosynthetic process"/>
    <property type="evidence" value="ECO:0007669"/>
    <property type="project" value="UniProtKB-ARBA"/>
</dbReference>
<evidence type="ECO:0000256" key="1">
    <source>
        <dbReference type="ARBA" id="ARBA00001971"/>
    </source>
</evidence>
<sequence>MASKHEEQWNAVSKLQSTPLPYVVAFLVVVLARFYWHVPTNVPVLNAKCFYEFSDERVKKSFLGNARQMLHDWFEENPDKPVSVHTDTGMVIVLPGSMANEIRNDKRFHLRQQVERMMHGRLPGFEVFRDDKNNQLVKTVINRDLTKQLADVTPPLGEETSLALADLLGEDTEWHKLPLQETILKLICRLSSRVFLGPKLCRNEEWLQVTRQKCRMSRALMQKARELIQPVIQERRRLEGKPSEIQSSELNDAISWFEDAANTESFDPEIVQLSLSTIIEPLREEIVSSLSENNGLKTASLGKMKLLDSCIKESQRLKPLSIASMGRMATERVVLSDGTVIPKGQSILVDSSKMWDSEVHPASPDRWDGYRFLRMREDPKKRDIAPLTTTSPEQIAFGYGVHACPGRFFAGNEIKIALAAILLKYELKFEEGQTPRAFDHGFTCNFDFSVLIDS</sequence>
<dbReference type="GO" id="GO:0004497">
    <property type="term" value="F:monooxygenase activity"/>
    <property type="evidence" value="ECO:0007669"/>
    <property type="project" value="UniProtKB-KW"/>
</dbReference>
<dbReference type="InterPro" id="IPR001128">
    <property type="entry name" value="Cyt_P450"/>
</dbReference>
<keyword evidence="10" id="KW-0812">Transmembrane</keyword>
<dbReference type="Gene3D" id="1.10.630.10">
    <property type="entry name" value="Cytochrome P450"/>
    <property type="match status" value="2"/>
</dbReference>
<evidence type="ECO:0000256" key="8">
    <source>
        <dbReference type="PIRSR" id="PIRSR602403-1"/>
    </source>
</evidence>
<dbReference type="AlphaFoldDB" id="A0A1V6PQR6"/>
<dbReference type="PANTHER" id="PTHR46206">
    <property type="entry name" value="CYTOCHROME P450"/>
    <property type="match status" value="1"/>
</dbReference>
<keyword evidence="5 9" id="KW-0560">Oxidoreductase</keyword>
<dbReference type="PANTHER" id="PTHR46206:SF2">
    <property type="entry name" value="CYTOCHROME P450 MONOOXYGENASE AUSG-RELATED"/>
    <property type="match status" value="1"/>
</dbReference>
<dbReference type="GO" id="GO:0005506">
    <property type="term" value="F:iron ion binding"/>
    <property type="evidence" value="ECO:0007669"/>
    <property type="project" value="InterPro"/>
</dbReference>
<evidence type="ECO:0000256" key="6">
    <source>
        <dbReference type="ARBA" id="ARBA00023004"/>
    </source>
</evidence>
<gene>
    <name evidence="11" type="ORF">PENANT_c055G02473</name>
</gene>
<comment type="caution">
    <text evidence="11">The sequence shown here is derived from an EMBL/GenBank/DDBJ whole genome shotgun (WGS) entry which is preliminary data.</text>
</comment>
<feature type="binding site" description="axial binding residue" evidence="8">
    <location>
        <position position="404"/>
    </location>
    <ligand>
        <name>heme</name>
        <dbReference type="ChEBI" id="CHEBI:30413"/>
    </ligand>
    <ligandPart>
        <name>Fe</name>
        <dbReference type="ChEBI" id="CHEBI:18248"/>
    </ligandPart>
</feature>
<comment type="similarity">
    <text evidence="2 9">Belongs to the cytochrome P450 family.</text>
</comment>
<dbReference type="PRINTS" id="PR00465">
    <property type="entry name" value="EP450IV"/>
</dbReference>
<dbReference type="Pfam" id="PF00067">
    <property type="entry name" value="p450"/>
    <property type="match status" value="1"/>
</dbReference>
<comment type="cofactor">
    <cofactor evidence="1 8">
        <name>heme</name>
        <dbReference type="ChEBI" id="CHEBI:30413"/>
    </cofactor>
</comment>
<keyword evidence="6 8" id="KW-0408">Iron</keyword>
<dbReference type="InterPro" id="IPR017972">
    <property type="entry name" value="Cyt_P450_CS"/>
</dbReference>
<reference evidence="12" key="1">
    <citation type="journal article" date="2017" name="Nat. Microbiol.">
        <title>Global analysis of biosynthetic gene clusters reveals vast potential of secondary metabolite production in Penicillium species.</title>
        <authorList>
            <person name="Nielsen J.C."/>
            <person name="Grijseels S."/>
            <person name="Prigent S."/>
            <person name="Ji B."/>
            <person name="Dainat J."/>
            <person name="Nielsen K.F."/>
            <person name="Frisvad J.C."/>
            <person name="Workman M."/>
            <person name="Nielsen J."/>
        </authorList>
    </citation>
    <scope>NUCLEOTIDE SEQUENCE [LARGE SCALE GENOMIC DNA]</scope>
    <source>
        <strain evidence="12">IBT 31811</strain>
    </source>
</reference>
<protein>
    <submittedName>
        <fullName evidence="11">Uncharacterized protein</fullName>
    </submittedName>
</protein>
<dbReference type="InterPro" id="IPR002403">
    <property type="entry name" value="Cyt_P450_E_grp-IV"/>
</dbReference>
<evidence type="ECO:0000256" key="7">
    <source>
        <dbReference type="ARBA" id="ARBA00023033"/>
    </source>
</evidence>
<name>A0A1V6PQR6_9EURO</name>
<feature type="transmembrane region" description="Helical" evidence="10">
    <location>
        <begin position="20"/>
        <end position="38"/>
    </location>
</feature>
<dbReference type="SUPFAM" id="SSF48264">
    <property type="entry name" value="Cytochrome P450"/>
    <property type="match status" value="1"/>
</dbReference>
<evidence type="ECO:0000256" key="5">
    <source>
        <dbReference type="ARBA" id="ARBA00023002"/>
    </source>
</evidence>